<evidence type="ECO:0000313" key="4">
    <source>
        <dbReference type="Proteomes" id="UP000663444"/>
    </source>
</evidence>
<accession>A0A974SP59</accession>
<dbReference type="RefSeq" id="WP_203387425.1">
    <property type="nucleotide sequence ID" value="NZ_CP064781.1"/>
</dbReference>
<dbReference type="AlphaFoldDB" id="A0A974SP59"/>
<dbReference type="EMBL" id="CP064781">
    <property type="protein sequence ID" value="QRJ63893.1"/>
    <property type="molecule type" value="Genomic_DNA"/>
</dbReference>
<dbReference type="Gene3D" id="3.50.70.10">
    <property type="match status" value="1"/>
</dbReference>
<reference evidence="3" key="1">
    <citation type="submission" date="2020-11" db="EMBL/GenBank/DDBJ databases">
        <title>Azospira restricta DSM 18626 genome sequence.</title>
        <authorList>
            <person name="Moe W.M."/>
        </authorList>
    </citation>
    <scope>NUCLEOTIDE SEQUENCE</scope>
    <source>
        <strain evidence="3">DSM 18626</strain>
    </source>
</reference>
<dbReference type="PANTHER" id="PTHR47698:SF2">
    <property type="entry name" value="FATTY-ACID-BINDING PROTEIN 3, CHLOROPLASTIC"/>
    <property type="match status" value="1"/>
</dbReference>
<dbReference type="KEGG" id="ares:IWH25_00590"/>
<dbReference type="Pfam" id="PF16036">
    <property type="entry name" value="Chalcone_3"/>
    <property type="match status" value="1"/>
</dbReference>
<feature type="chain" id="PRO_5037791950" evidence="1">
    <location>
        <begin position="23"/>
        <end position="192"/>
    </location>
</feature>
<feature type="domain" description="Chalcone isomerase" evidence="2">
    <location>
        <begin position="22"/>
        <end position="189"/>
    </location>
</feature>
<keyword evidence="4" id="KW-1185">Reference proteome</keyword>
<proteinExistence type="predicted"/>
<dbReference type="InterPro" id="IPR016087">
    <property type="entry name" value="Chalcone_isomerase"/>
</dbReference>
<dbReference type="SUPFAM" id="SSF54626">
    <property type="entry name" value="Chalcone isomerase"/>
    <property type="match status" value="1"/>
</dbReference>
<evidence type="ECO:0000259" key="2">
    <source>
        <dbReference type="Pfam" id="PF16036"/>
    </source>
</evidence>
<keyword evidence="1" id="KW-0732">Signal</keyword>
<evidence type="ECO:0000256" key="1">
    <source>
        <dbReference type="SAM" id="SignalP"/>
    </source>
</evidence>
<feature type="signal peptide" evidence="1">
    <location>
        <begin position="1"/>
        <end position="22"/>
    </location>
</feature>
<protein>
    <submittedName>
        <fullName evidence="3">Chalcone isomerase family protein</fullName>
    </submittedName>
</protein>
<evidence type="ECO:0000313" key="3">
    <source>
        <dbReference type="EMBL" id="QRJ63893.1"/>
    </source>
</evidence>
<organism evidence="3 4">
    <name type="scientific">Azospira restricta</name>
    <dbReference type="NCBI Taxonomy" id="404405"/>
    <lineage>
        <taxon>Bacteria</taxon>
        <taxon>Pseudomonadati</taxon>
        <taxon>Pseudomonadota</taxon>
        <taxon>Betaproteobacteria</taxon>
        <taxon>Rhodocyclales</taxon>
        <taxon>Rhodocyclaceae</taxon>
        <taxon>Azospira</taxon>
    </lineage>
</organism>
<name>A0A974SP59_9RHOO</name>
<keyword evidence="3" id="KW-0413">Isomerase</keyword>
<dbReference type="GO" id="GO:0016872">
    <property type="term" value="F:intramolecular lyase activity"/>
    <property type="evidence" value="ECO:0007669"/>
    <property type="project" value="InterPro"/>
</dbReference>
<dbReference type="PANTHER" id="PTHR47698">
    <property type="entry name" value="FATTY-ACID-BINDING PROTEIN 3, CHLOROPLASTIC"/>
    <property type="match status" value="1"/>
</dbReference>
<dbReference type="InterPro" id="IPR036298">
    <property type="entry name" value="Chalcone_isomerase_sf"/>
</dbReference>
<sequence>MKRTTLAALAAIATLQISTAGAVEIEGFRFDDALRLGNAELVVNGTGVRSKFGKRYAMALYLPAKSADPKAILAAKGPKRIAISLIKDVDGDTFAGAVSKGINNNSSDAEKAVLKERVKQLADTVVALGEIKAGSSIVFDWLPEKGTVLTINGQPRGREIAGEDFYAALLKVWLGDDPVQNDLKQGLLGKAS</sequence>
<dbReference type="InterPro" id="IPR016088">
    <property type="entry name" value="Chalcone_isomerase_3-sand"/>
</dbReference>
<gene>
    <name evidence="3" type="ORF">IWH25_00590</name>
</gene>
<dbReference type="Proteomes" id="UP000663444">
    <property type="component" value="Chromosome"/>
</dbReference>